<evidence type="ECO:0000256" key="8">
    <source>
        <dbReference type="ARBA" id="ARBA00022840"/>
    </source>
</evidence>
<reference evidence="11 12" key="1">
    <citation type="journal article" date="2021" name="Elife">
        <title>Chloroplast acquisition without the gene transfer in kleptoplastic sea slugs, Plakobranchus ocellatus.</title>
        <authorList>
            <person name="Maeda T."/>
            <person name="Takahashi S."/>
            <person name="Yoshida T."/>
            <person name="Shimamura S."/>
            <person name="Takaki Y."/>
            <person name="Nagai Y."/>
            <person name="Toyoda A."/>
            <person name="Suzuki Y."/>
            <person name="Arimoto A."/>
            <person name="Ishii H."/>
            <person name="Satoh N."/>
            <person name="Nishiyama T."/>
            <person name="Hasebe M."/>
            <person name="Maruyama T."/>
            <person name="Minagawa J."/>
            <person name="Obokata J."/>
            <person name="Shigenobu S."/>
        </authorList>
    </citation>
    <scope>NUCLEOTIDE SEQUENCE [LARGE SCALE GENOMIC DNA]</scope>
</reference>
<dbReference type="GO" id="GO:0005524">
    <property type="term" value="F:ATP binding"/>
    <property type="evidence" value="ECO:0007669"/>
    <property type="project" value="UniProtKB-KW"/>
</dbReference>
<evidence type="ECO:0000256" key="3">
    <source>
        <dbReference type="ARBA" id="ARBA00012101"/>
    </source>
</evidence>
<evidence type="ECO:0000259" key="10">
    <source>
        <dbReference type="Pfam" id="PF13660"/>
    </source>
</evidence>
<comment type="caution">
    <text evidence="11">The sequence shown here is derived from an EMBL/GenBank/DDBJ whole genome shotgun (WGS) entry which is preliminary data.</text>
</comment>
<proteinExistence type="inferred from homology"/>
<keyword evidence="5" id="KW-0808">Transferase</keyword>
<dbReference type="InterPro" id="IPR007835">
    <property type="entry name" value="MOFRL"/>
</dbReference>
<feature type="domain" description="MOFRL" evidence="9">
    <location>
        <begin position="500"/>
        <end position="620"/>
    </location>
</feature>
<dbReference type="PANTHER" id="PTHR12227">
    <property type="entry name" value="GLYCERATE KINASE"/>
    <property type="match status" value="1"/>
</dbReference>
<dbReference type="InterPro" id="IPR038614">
    <property type="entry name" value="GK_N_sf"/>
</dbReference>
<gene>
    <name evidence="11" type="ORF">PoB_007150200</name>
</gene>
<dbReference type="InterPro" id="IPR039760">
    <property type="entry name" value="MOFRL_protein"/>
</dbReference>
<evidence type="ECO:0000256" key="4">
    <source>
        <dbReference type="ARBA" id="ARBA00020720"/>
    </source>
</evidence>
<comment type="similarity">
    <text evidence="2">Belongs to the glycerate kinase type-2 family.</text>
</comment>
<dbReference type="SUPFAM" id="SSF82544">
    <property type="entry name" value="GckA/TtuD-like"/>
    <property type="match status" value="1"/>
</dbReference>
<feature type="domain" description="MOFRL-associated" evidence="10">
    <location>
        <begin position="125"/>
        <end position="375"/>
    </location>
</feature>
<dbReference type="EMBL" id="BLXT01007988">
    <property type="protein sequence ID" value="GFO44997.1"/>
    <property type="molecule type" value="Genomic_DNA"/>
</dbReference>
<evidence type="ECO:0000313" key="11">
    <source>
        <dbReference type="EMBL" id="GFO44997.1"/>
    </source>
</evidence>
<evidence type="ECO:0000256" key="5">
    <source>
        <dbReference type="ARBA" id="ARBA00022679"/>
    </source>
</evidence>
<accession>A0AAV4DL40</accession>
<evidence type="ECO:0000256" key="1">
    <source>
        <dbReference type="ARBA" id="ARBA00000694"/>
    </source>
</evidence>
<dbReference type="InterPro" id="IPR025286">
    <property type="entry name" value="MOFRL_assoc_dom"/>
</dbReference>
<evidence type="ECO:0000256" key="6">
    <source>
        <dbReference type="ARBA" id="ARBA00022741"/>
    </source>
</evidence>
<keyword evidence="6" id="KW-0547">Nucleotide-binding</keyword>
<protein>
    <recommendedName>
        <fullName evidence="4">Glycerate kinase</fullName>
        <ecNumber evidence="3">2.7.1.31</ecNumber>
    </recommendedName>
</protein>
<dbReference type="Pfam" id="PF05161">
    <property type="entry name" value="MOFRL"/>
    <property type="match status" value="1"/>
</dbReference>
<keyword evidence="12" id="KW-1185">Reference proteome</keyword>
<dbReference type="Gene3D" id="3.40.1480.10">
    <property type="entry name" value="MOFRL domain"/>
    <property type="match status" value="1"/>
</dbReference>
<dbReference type="EC" id="2.7.1.31" evidence="3"/>
<evidence type="ECO:0000313" key="12">
    <source>
        <dbReference type="Proteomes" id="UP000735302"/>
    </source>
</evidence>
<dbReference type="Pfam" id="PF13660">
    <property type="entry name" value="DUF4147"/>
    <property type="match status" value="1"/>
</dbReference>
<organism evidence="11 12">
    <name type="scientific">Plakobranchus ocellatus</name>
    <dbReference type="NCBI Taxonomy" id="259542"/>
    <lineage>
        <taxon>Eukaryota</taxon>
        <taxon>Metazoa</taxon>
        <taxon>Spiralia</taxon>
        <taxon>Lophotrochozoa</taxon>
        <taxon>Mollusca</taxon>
        <taxon>Gastropoda</taxon>
        <taxon>Heterobranchia</taxon>
        <taxon>Euthyneura</taxon>
        <taxon>Panpulmonata</taxon>
        <taxon>Sacoglossa</taxon>
        <taxon>Placobranchoidea</taxon>
        <taxon>Plakobranchidae</taxon>
        <taxon>Plakobranchus</taxon>
    </lineage>
</organism>
<evidence type="ECO:0000256" key="2">
    <source>
        <dbReference type="ARBA" id="ARBA00005393"/>
    </source>
</evidence>
<dbReference type="GO" id="GO:0008887">
    <property type="term" value="F:glycerate kinase activity"/>
    <property type="evidence" value="ECO:0007669"/>
    <property type="project" value="UniProtKB-EC"/>
</dbReference>
<keyword evidence="8" id="KW-0067">ATP-binding</keyword>
<dbReference type="Gene3D" id="3.40.50.10180">
    <property type="entry name" value="Glycerate kinase, MOFRL-like N-terminal domain"/>
    <property type="match status" value="1"/>
</dbReference>
<evidence type="ECO:0000256" key="7">
    <source>
        <dbReference type="ARBA" id="ARBA00022777"/>
    </source>
</evidence>
<dbReference type="AlphaFoldDB" id="A0AAV4DL40"/>
<dbReference type="PANTHER" id="PTHR12227:SF0">
    <property type="entry name" value="GLYCERATE KINASE"/>
    <property type="match status" value="1"/>
</dbReference>
<name>A0AAV4DL40_9GAST</name>
<dbReference type="GO" id="GO:0005737">
    <property type="term" value="C:cytoplasm"/>
    <property type="evidence" value="ECO:0007669"/>
    <property type="project" value="TreeGrafter"/>
</dbReference>
<keyword evidence="7 11" id="KW-0418">Kinase</keyword>
<sequence length="631" mass="67368">MRFSKLLLQKGFQSPLAKAAFLDSSKLHVTLLQKKPELVCKQSLHDTSRHSRIFSSSQQRAFSTGSLYQIFYQDKVNQAVNVEAYRRSDCQSFMHAGSMSYSTSVSDRQASGSQGSEQQTMNVGREIFSHAVSSVLPHQMIQKNLIYDSTTSSLRVASREYQLKQNIHVVGFGKAVLGMARALEDCVGDHMVSGIVSIPVGSRDALEKAGLHDMLLLPSSKIRVMEGAANNLPDEASRQAALEIQRVVEAVGANDILVVLISGGGSALLTAPEEPLTLDDILTVTRVLSRSGVNIMDLNMVRKQLDRLKGGGIAKLAHPAQVISLLLSDIIGDDLDFIASSPTVRNSSTPQDCLDLFSRYGVKASIPASVMSYLEGKIGSSEGMAEQDFSHVQNVLIGTNKIACEAACQKGSTSGFLPYVLSTELSGEAKSVGSMFAFLAKFIVESFDAADQQAGSSSGPADAGSVKDKLLTRFSMSESSLREIASLVQQVKQSKSARGVCIVAGGETTVTVKGKGKGGRNQEMATSAGLQLHELFSERSDAGGLSSQDVVFLSAGTDGQDGPTTAAGGVVDIDFVHQAKEAGLDIQKYLDNNDSFTLLSQLNSGSNFVITGLTGTNVMDIQVLLVQLRHL</sequence>
<dbReference type="InterPro" id="IPR037035">
    <property type="entry name" value="GK-like_C_sf"/>
</dbReference>
<dbReference type="Proteomes" id="UP000735302">
    <property type="component" value="Unassembled WGS sequence"/>
</dbReference>
<dbReference type="FunFam" id="3.40.50.10180:FF:000001">
    <property type="entry name" value="Glycerate kinase"/>
    <property type="match status" value="1"/>
</dbReference>
<evidence type="ECO:0000259" key="9">
    <source>
        <dbReference type="Pfam" id="PF05161"/>
    </source>
</evidence>
<comment type="catalytic activity">
    <reaction evidence="1">
        <text>(R)-glycerate + ATP = (2R)-3-phosphoglycerate + ADP + H(+)</text>
        <dbReference type="Rhea" id="RHEA:23516"/>
        <dbReference type="ChEBI" id="CHEBI:15378"/>
        <dbReference type="ChEBI" id="CHEBI:16659"/>
        <dbReference type="ChEBI" id="CHEBI:30616"/>
        <dbReference type="ChEBI" id="CHEBI:58272"/>
        <dbReference type="ChEBI" id="CHEBI:456216"/>
        <dbReference type="EC" id="2.7.1.31"/>
    </reaction>
</comment>